<name>A0A562SV92_CHIJA</name>
<feature type="domain" description="Glycosyltransferase 2-like" evidence="1">
    <location>
        <begin position="7"/>
        <end position="109"/>
    </location>
</feature>
<dbReference type="SUPFAM" id="SSF53448">
    <property type="entry name" value="Nucleotide-diphospho-sugar transferases"/>
    <property type="match status" value="1"/>
</dbReference>
<gene>
    <name evidence="2" type="ORF">LX66_4930</name>
</gene>
<protein>
    <submittedName>
        <fullName evidence="2">Glycosyl transferase family 2</fullName>
    </submittedName>
</protein>
<comment type="caution">
    <text evidence="2">The sequence shown here is derived from an EMBL/GenBank/DDBJ whole genome shotgun (WGS) entry which is preliminary data.</text>
</comment>
<dbReference type="RefSeq" id="WP_145718317.1">
    <property type="nucleotide sequence ID" value="NZ_BAAAFY010000002.1"/>
</dbReference>
<dbReference type="AlphaFoldDB" id="A0A562SV92"/>
<reference evidence="2 3" key="1">
    <citation type="journal article" date="2013" name="Stand. Genomic Sci.">
        <title>Genomic Encyclopedia of Type Strains, Phase I: The one thousand microbial genomes (KMG-I) project.</title>
        <authorList>
            <person name="Kyrpides N.C."/>
            <person name="Woyke T."/>
            <person name="Eisen J.A."/>
            <person name="Garrity G."/>
            <person name="Lilburn T.G."/>
            <person name="Beck B.J."/>
            <person name="Whitman W.B."/>
            <person name="Hugenholtz P."/>
            <person name="Klenk H.P."/>
        </authorList>
    </citation>
    <scope>NUCLEOTIDE SEQUENCE [LARGE SCALE GENOMIC DNA]</scope>
    <source>
        <strain evidence="2 3">DSM 13484</strain>
    </source>
</reference>
<proteinExistence type="predicted"/>
<dbReference type="Gene3D" id="3.90.550.10">
    <property type="entry name" value="Spore Coat Polysaccharide Biosynthesis Protein SpsA, Chain A"/>
    <property type="match status" value="1"/>
</dbReference>
<dbReference type="OrthoDB" id="667855at2"/>
<dbReference type="EMBL" id="VLLG01000005">
    <property type="protein sequence ID" value="TWI84560.1"/>
    <property type="molecule type" value="Genomic_DNA"/>
</dbReference>
<dbReference type="CDD" id="cd00761">
    <property type="entry name" value="Glyco_tranf_GTA_type"/>
    <property type="match status" value="1"/>
</dbReference>
<keyword evidence="3" id="KW-1185">Reference proteome</keyword>
<sequence length="242" mass="28734">MENRIVVIIPFYNVSKYIIQCYQSLVEQDYDNYTLVFSDDGSDDGSLDLVPDHPKVSKIRRAQRGRALENIHQAIMTTAMQDEDIVTIVDGDDFLLHDRVFYKLNAIYNQRNCLLTYGQFCTNNGCMGMCTGYTREDFERLRSAFWRASHLKTFRYKLYKAFLEQDAQLDAYRDEQSRFYPMAYDIALMYPLMEIAGYENIYFNKDVLYVYRLYEMNDHLNRDMQVACEQHIQAKKPFVRVF</sequence>
<keyword evidence="2" id="KW-0808">Transferase</keyword>
<organism evidence="2 3">
    <name type="scientific">Chitinophaga japonensis</name>
    <name type="common">Flexibacter japonensis</name>
    <dbReference type="NCBI Taxonomy" id="104662"/>
    <lineage>
        <taxon>Bacteria</taxon>
        <taxon>Pseudomonadati</taxon>
        <taxon>Bacteroidota</taxon>
        <taxon>Chitinophagia</taxon>
        <taxon>Chitinophagales</taxon>
        <taxon>Chitinophagaceae</taxon>
        <taxon>Chitinophaga</taxon>
    </lineage>
</organism>
<dbReference type="GO" id="GO:0016740">
    <property type="term" value="F:transferase activity"/>
    <property type="evidence" value="ECO:0007669"/>
    <property type="project" value="UniProtKB-KW"/>
</dbReference>
<dbReference type="InterPro" id="IPR029044">
    <property type="entry name" value="Nucleotide-diphossugar_trans"/>
</dbReference>
<evidence type="ECO:0000313" key="3">
    <source>
        <dbReference type="Proteomes" id="UP000316778"/>
    </source>
</evidence>
<dbReference type="InterPro" id="IPR001173">
    <property type="entry name" value="Glyco_trans_2-like"/>
</dbReference>
<evidence type="ECO:0000313" key="2">
    <source>
        <dbReference type="EMBL" id="TWI84560.1"/>
    </source>
</evidence>
<dbReference type="Proteomes" id="UP000316778">
    <property type="component" value="Unassembled WGS sequence"/>
</dbReference>
<evidence type="ECO:0000259" key="1">
    <source>
        <dbReference type="Pfam" id="PF00535"/>
    </source>
</evidence>
<dbReference type="Pfam" id="PF00535">
    <property type="entry name" value="Glycos_transf_2"/>
    <property type="match status" value="1"/>
</dbReference>
<accession>A0A562SV92</accession>